<comment type="subcellular location">
    <subcellularLocation>
        <location evidence="1">Membrane</location>
        <topology evidence="1">Multi-pass membrane protein</topology>
    </subcellularLocation>
</comment>
<accession>A0A9N9TJK3</accession>
<gene>
    <name evidence="8" type="ORF">PHYEVI_LOCUS5731</name>
</gene>
<feature type="transmembrane region" description="Helical" evidence="6">
    <location>
        <begin position="390"/>
        <end position="406"/>
    </location>
</feature>
<keyword evidence="4 6" id="KW-0472">Membrane</keyword>
<keyword evidence="2 6" id="KW-0812">Transmembrane</keyword>
<keyword evidence="9" id="KW-1185">Reference proteome</keyword>
<evidence type="ECO:0000256" key="4">
    <source>
        <dbReference type="ARBA" id="ARBA00023136"/>
    </source>
</evidence>
<dbReference type="AlphaFoldDB" id="A0A9N9TJK3"/>
<feature type="transmembrane region" description="Helical" evidence="6">
    <location>
        <begin position="475"/>
        <end position="493"/>
    </location>
</feature>
<feature type="region of interest" description="Disordered" evidence="5">
    <location>
        <begin position="1"/>
        <end position="36"/>
    </location>
</feature>
<dbReference type="SUPFAM" id="SSF103473">
    <property type="entry name" value="MFS general substrate transporter"/>
    <property type="match status" value="1"/>
</dbReference>
<dbReference type="Gene3D" id="1.20.1250.20">
    <property type="entry name" value="MFS general substrate transporter like domains"/>
    <property type="match status" value="1"/>
</dbReference>
<dbReference type="InterPro" id="IPR036259">
    <property type="entry name" value="MFS_trans_sf"/>
</dbReference>
<dbReference type="InterPro" id="IPR020846">
    <property type="entry name" value="MFS_dom"/>
</dbReference>
<keyword evidence="3 6" id="KW-1133">Transmembrane helix</keyword>
<feature type="transmembrane region" description="Helical" evidence="6">
    <location>
        <begin position="185"/>
        <end position="206"/>
    </location>
</feature>
<feature type="transmembrane region" description="Helical" evidence="6">
    <location>
        <begin position="53"/>
        <end position="73"/>
    </location>
</feature>
<feature type="domain" description="Major facilitator superfamily (MFS) profile" evidence="7">
    <location>
        <begin position="60"/>
        <end position="500"/>
    </location>
</feature>
<evidence type="ECO:0000313" key="9">
    <source>
        <dbReference type="Proteomes" id="UP001153712"/>
    </source>
</evidence>
<dbReference type="InterPro" id="IPR005828">
    <property type="entry name" value="MFS_sugar_transport-like"/>
</dbReference>
<organism evidence="8 9">
    <name type="scientific">Phyllotreta striolata</name>
    <name type="common">Striped flea beetle</name>
    <name type="synonym">Crioceris striolata</name>
    <dbReference type="NCBI Taxonomy" id="444603"/>
    <lineage>
        <taxon>Eukaryota</taxon>
        <taxon>Metazoa</taxon>
        <taxon>Ecdysozoa</taxon>
        <taxon>Arthropoda</taxon>
        <taxon>Hexapoda</taxon>
        <taxon>Insecta</taxon>
        <taxon>Pterygota</taxon>
        <taxon>Neoptera</taxon>
        <taxon>Endopterygota</taxon>
        <taxon>Coleoptera</taxon>
        <taxon>Polyphaga</taxon>
        <taxon>Cucujiformia</taxon>
        <taxon>Chrysomeloidea</taxon>
        <taxon>Chrysomelidae</taxon>
        <taxon>Galerucinae</taxon>
        <taxon>Alticini</taxon>
        <taxon>Phyllotreta</taxon>
    </lineage>
</organism>
<feature type="transmembrane region" description="Helical" evidence="6">
    <location>
        <begin position="124"/>
        <end position="145"/>
    </location>
</feature>
<proteinExistence type="predicted"/>
<reference evidence="8" key="1">
    <citation type="submission" date="2022-01" db="EMBL/GenBank/DDBJ databases">
        <authorList>
            <person name="King R."/>
        </authorList>
    </citation>
    <scope>NUCLEOTIDE SEQUENCE</scope>
</reference>
<evidence type="ECO:0000256" key="2">
    <source>
        <dbReference type="ARBA" id="ARBA00022692"/>
    </source>
</evidence>
<dbReference type="EMBL" id="OU900095">
    <property type="protein sequence ID" value="CAG9859357.1"/>
    <property type="molecule type" value="Genomic_DNA"/>
</dbReference>
<dbReference type="GO" id="GO:0022857">
    <property type="term" value="F:transmembrane transporter activity"/>
    <property type="evidence" value="ECO:0007669"/>
    <property type="project" value="InterPro"/>
</dbReference>
<evidence type="ECO:0000256" key="3">
    <source>
        <dbReference type="ARBA" id="ARBA00022989"/>
    </source>
</evidence>
<name>A0A9N9TJK3_PHYSR</name>
<feature type="transmembrane region" description="Helical" evidence="6">
    <location>
        <begin position="412"/>
        <end position="435"/>
    </location>
</feature>
<feature type="transmembrane region" description="Helical" evidence="6">
    <location>
        <begin position="213"/>
        <end position="236"/>
    </location>
</feature>
<dbReference type="PANTHER" id="PTHR24064">
    <property type="entry name" value="SOLUTE CARRIER FAMILY 22 MEMBER"/>
    <property type="match status" value="1"/>
</dbReference>
<dbReference type="GO" id="GO:0016020">
    <property type="term" value="C:membrane"/>
    <property type="evidence" value="ECO:0007669"/>
    <property type="project" value="UniProtKB-SubCell"/>
</dbReference>
<feature type="transmembrane region" description="Helical" evidence="6">
    <location>
        <begin position="157"/>
        <end position="179"/>
    </location>
</feature>
<dbReference type="Proteomes" id="UP001153712">
    <property type="component" value="Chromosome 2"/>
</dbReference>
<feature type="transmembrane region" description="Helical" evidence="6">
    <location>
        <begin position="242"/>
        <end position="260"/>
    </location>
</feature>
<evidence type="ECO:0000259" key="7">
    <source>
        <dbReference type="PROSITE" id="PS50850"/>
    </source>
</evidence>
<evidence type="ECO:0000256" key="5">
    <source>
        <dbReference type="SAM" id="MobiDB-lite"/>
    </source>
</evidence>
<protein>
    <recommendedName>
        <fullName evidence="7">Major facilitator superfamily (MFS) profile domain-containing protein</fullName>
    </recommendedName>
</protein>
<dbReference type="CDD" id="cd17317">
    <property type="entry name" value="MFS_SLC22"/>
    <property type="match status" value="1"/>
</dbReference>
<evidence type="ECO:0000256" key="1">
    <source>
        <dbReference type="ARBA" id="ARBA00004141"/>
    </source>
</evidence>
<feature type="transmembrane region" description="Helical" evidence="6">
    <location>
        <begin position="329"/>
        <end position="352"/>
    </location>
</feature>
<sequence>MDRLEVPNEESILLKVQNGKDQTPNEQSSDENGENKEESVDIIQKCIGVLGKWHLWICFIIFLVKFGVSWHQLSIVFLAPPVDYWCVNNATDKCSPECTNFVYDTSVFASTIVTEWNLTCSKSYLVNLTQTITMLGILFGSVLFGYLSDKYGRKNPLVLAVTLQGLSGLGAAFSPWFSLFMVMKFLSAVATGGTMITSFVLIMEIVGTEWRTVLGILYQIPFNVGHLLMPLISYYFRSWRHFQIIISAPALALITYYWLLPESPRWQLAVGEKAAAVATLTKAAKRNGLPTETVAGDVEAYVTGRGAAGAAAQKGNIVDLFRTPIMRKYTLVLGFDWFVCGLCFFGVSQFVGQLGGNIFVNVAISAVIQIPSTLFACYATKAWGRKKTMWASNLLSAAALLIMGFVPNDPAWIKTVLSSIGMFGMALAFPNVYIYSGELFPTVVRNVGVGFSSMCARVGSMIAPFVAATSAYGDWAPPVIFGAVALAGAALSVKLPETLDCKLPDTIEEAEAFEVRLKMKGKMPDVAWKKRGSIFEEKEEQA</sequence>
<evidence type="ECO:0000256" key="6">
    <source>
        <dbReference type="SAM" id="Phobius"/>
    </source>
</evidence>
<dbReference type="OrthoDB" id="5296287at2759"/>
<dbReference type="Pfam" id="PF00083">
    <property type="entry name" value="Sugar_tr"/>
    <property type="match status" value="1"/>
</dbReference>
<feature type="transmembrane region" description="Helical" evidence="6">
    <location>
        <begin position="447"/>
        <end position="469"/>
    </location>
</feature>
<evidence type="ECO:0000313" key="8">
    <source>
        <dbReference type="EMBL" id="CAG9859357.1"/>
    </source>
</evidence>
<feature type="transmembrane region" description="Helical" evidence="6">
    <location>
        <begin position="358"/>
        <end position="378"/>
    </location>
</feature>
<dbReference type="PROSITE" id="PS50850">
    <property type="entry name" value="MFS"/>
    <property type="match status" value="1"/>
</dbReference>